<keyword evidence="1" id="KW-1133">Transmembrane helix</keyword>
<name>A0A5D6VXJ6_9FIRM</name>
<dbReference type="Proteomes" id="UP000323646">
    <property type="component" value="Unassembled WGS sequence"/>
</dbReference>
<feature type="transmembrane region" description="Helical" evidence="1">
    <location>
        <begin position="16"/>
        <end position="37"/>
    </location>
</feature>
<evidence type="ECO:0000256" key="1">
    <source>
        <dbReference type="SAM" id="Phobius"/>
    </source>
</evidence>
<dbReference type="OrthoDB" id="1667098at2"/>
<comment type="caution">
    <text evidence="2">The sequence shown here is derived from an EMBL/GenBank/DDBJ whole genome shotgun (WGS) entry which is preliminary data.</text>
</comment>
<dbReference type="AlphaFoldDB" id="A0A5D6VXJ6"/>
<proteinExistence type="predicted"/>
<evidence type="ECO:0000313" key="2">
    <source>
        <dbReference type="EMBL" id="TYZ20963.1"/>
    </source>
</evidence>
<dbReference type="RefSeq" id="WP_149172051.1">
    <property type="nucleotide sequence ID" value="NZ_VTOY01000011.1"/>
</dbReference>
<sequence>MKEEKNRRRCTRKESFFILVVAFMFLMTAVVVGISQFSVGRELMVSQHVTAASSYDGPRIVGGVVPGETGRPGEKLEEDKESDPIFLSWDFINGLFAAIIVLEFVIFPILFWIWFSPGCSELDEKEDEDSAGESLAEKK</sequence>
<keyword evidence="3" id="KW-1185">Reference proteome</keyword>
<dbReference type="EMBL" id="VTOY01000011">
    <property type="protein sequence ID" value="TYZ20963.1"/>
    <property type="molecule type" value="Genomic_DNA"/>
</dbReference>
<evidence type="ECO:0000313" key="3">
    <source>
        <dbReference type="Proteomes" id="UP000323646"/>
    </source>
</evidence>
<feature type="transmembrane region" description="Helical" evidence="1">
    <location>
        <begin position="91"/>
        <end position="115"/>
    </location>
</feature>
<keyword evidence="1" id="KW-0472">Membrane</keyword>
<accession>A0A5D6VXJ6</accession>
<gene>
    <name evidence="2" type="ORF">FZ040_11150</name>
</gene>
<organism evidence="2 3">
    <name type="scientific">Selenomonas ruminis</name>
    <dbReference type="NCBI Taxonomy" id="2593411"/>
    <lineage>
        <taxon>Bacteria</taxon>
        <taxon>Bacillati</taxon>
        <taxon>Bacillota</taxon>
        <taxon>Negativicutes</taxon>
        <taxon>Selenomonadales</taxon>
        <taxon>Selenomonadaceae</taxon>
        <taxon>Selenomonas</taxon>
    </lineage>
</organism>
<protein>
    <submittedName>
        <fullName evidence="2">Uncharacterized protein</fullName>
    </submittedName>
</protein>
<keyword evidence="1" id="KW-0812">Transmembrane</keyword>
<reference evidence="2 3" key="1">
    <citation type="submission" date="2019-08" db="EMBL/GenBank/DDBJ databases">
        <title>Selenomonas sp. mPRGC5 and Selenomonas sp. mPRGC8 isolated from ruminal fluid of dairy goat (Capra hircus).</title>
        <authorList>
            <person name="Poothong S."/>
            <person name="Nuengjamnong C."/>
            <person name="Tanasupawat S."/>
        </authorList>
    </citation>
    <scope>NUCLEOTIDE SEQUENCE [LARGE SCALE GENOMIC DNA]</scope>
    <source>
        <strain evidence="3">mPRGC5</strain>
    </source>
</reference>